<dbReference type="AlphaFoldDB" id="A0A8H3M9T8"/>
<sequence>MVQNKIFVIFFMILLVISVQSQFNSTQLNSTQHNASQFSATRLFRGTREDARKGEDAGSVINQKRRLFEHKRGSYKKKREFKNE</sequence>
<evidence type="ECO:0000313" key="2">
    <source>
        <dbReference type="EMBL" id="GET03314.1"/>
    </source>
</evidence>
<evidence type="ECO:0000313" key="3">
    <source>
        <dbReference type="Proteomes" id="UP000615446"/>
    </source>
</evidence>
<keyword evidence="1" id="KW-0732">Signal</keyword>
<reference evidence="2" key="1">
    <citation type="submission" date="2019-10" db="EMBL/GenBank/DDBJ databases">
        <title>Conservation and host-specific expression of non-tandemly repeated heterogenous ribosome RNA gene in arbuscular mycorrhizal fungi.</title>
        <authorList>
            <person name="Maeda T."/>
            <person name="Kobayashi Y."/>
            <person name="Nakagawa T."/>
            <person name="Ezawa T."/>
            <person name="Yamaguchi K."/>
            <person name="Bino T."/>
            <person name="Nishimoto Y."/>
            <person name="Shigenobu S."/>
            <person name="Kawaguchi M."/>
        </authorList>
    </citation>
    <scope>NUCLEOTIDE SEQUENCE</scope>
    <source>
        <strain evidence="2">HR1</strain>
    </source>
</reference>
<feature type="chain" id="PRO_5034361357" evidence="1">
    <location>
        <begin position="22"/>
        <end position="84"/>
    </location>
</feature>
<accession>A0A8H3M9T8</accession>
<dbReference type="EMBL" id="BLAL01000319">
    <property type="protein sequence ID" value="GET03314.1"/>
    <property type="molecule type" value="Genomic_DNA"/>
</dbReference>
<organism evidence="2 3">
    <name type="scientific">Rhizophagus clarus</name>
    <dbReference type="NCBI Taxonomy" id="94130"/>
    <lineage>
        <taxon>Eukaryota</taxon>
        <taxon>Fungi</taxon>
        <taxon>Fungi incertae sedis</taxon>
        <taxon>Mucoromycota</taxon>
        <taxon>Glomeromycotina</taxon>
        <taxon>Glomeromycetes</taxon>
        <taxon>Glomerales</taxon>
        <taxon>Glomeraceae</taxon>
        <taxon>Rhizophagus</taxon>
    </lineage>
</organism>
<gene>
    <name evidence="2" type="ORF">RCL2_002965800</name>
</gene>
<protein>
    <submittedName>
        <fullName evidence="2">Uncharacterized protein</fullName>
    </submittedName>
</protein>
<dbReference type="Proteomes" id="UP000615446">
    <property type="component" value="Unassembled WGS sequence"/>
</dbReference>
<feature type="signal peptide" evidence="1">
    <location>
        <begin position="1"/>
        <end position="21"/>
    </location>
</feature>
<proteinExistence type="predicted"/>
<comment type="caution">
    <text evidence="2">The sequence shown here is derived from an EMBL/GenBank/DDBJ whole genome shotgun (WGS) entry which is preliminary data.</text>
</comment>
<evidence type="ECO:0000256" key="1">
    <source>
        <dbReference type="SAM" id="SignalP"/>
    </source>
</evidence>
<name>A0A8H3M9T8_9GLOM</name>